<dbReference type="OrthoDB" id="5428055at2759"/>
<accession>A0A9P8KWY3</accession>
<feature type="region of interest" description="Disordered" evidence="2">
    <location>
        <begin position="655"/>
        <end position="674"/>
    </location>
</feature>
<organism evidence="4 5">
    <name type="scientific">Glutinoglossum americanum</name>
    <dbReference type="NCBI Taxonomy" id="1670608"/>
    <lineage>
        <taxon>Eukaryota</taxon>
        <taxon>Fungi</taxon>
        <taxon>Dikarya</taxon>
        <taxon>Ascomycota</taxon>
        <taxon>Pezizomycotina</taxon>
        <taxon>Geoglossomycetes</taxon>
        <taxon>Geoglossales</taxon>
        <taxon>Geoglossaceae</taxon>
        <taxon>Glutinoglossum</taxon>
    </lineage>
</organism>
<feature type="transmembrane region" description="Helical" evidence="3">
    <location>
        <begin position="402"/>
        <end position="422"/>
    </location>
</feature>
<sequence>MDDRGEPDPYRDKIRARLREAPGLAILDQFMRLESPPRFEGGVFDIDVLHILESGELWPPPGTRGTCSTPEEFCVAIAEAPPNRIGSFALVDDISPEVIETLGTEFNLRPEFFALHLRGTQCYRSKGRFDSPTYPELEVSPSFLQRAPFYCLEICRPYPFPDGSRGVEEARRSRTNTPRGCLLMKGLENLSMRERVSVYRAETSDGKQIGIVLTDHLLKKEIPTTGIDTLTILRDEYLQDGFRGPDRRNQVSCREEVTWYIQTLKPSERKSLFNPKILIIRPLLHVIIATNSWFVSEYRFNLTRINGLQHDDMFPNSCLDSVARYLHLSLYYHLKHLKNNLRVVGAKGGIGGEDGMLSDIRNLEDDMETLFGRGEHEAKLLGSRQTMEQTRASVLQARQVNLLAKIGTIFVPLNIAAAVLAIPGPWYRLVIWVGFAVVSISAICFFMLWTRREGPGEGLVQSGVFWNQVKQLCSAVYRVVYGTKCAPTFTTLTHGGLTTVRSDEDGVVLVTRGQYTPPRTTSQSTQGLTLQPTQTKTQQSTRSTFKVRISVGILVPLAVIVTAVVSFYLWRRRLQKPGQSEPSHGVSYGDAGGRSDMVSSEKPELEAGHRVATGGMGGSGSDRGEMEPQVTELASVLSTTETATELAGQQLDESVDGHGQNRATPTGPAAQHELENNEQRQITELDATNHSNLPQGGFRDSCALVEAPSDGGNTSSIPSQQPPPSAPQQWVEPSDKNGQHLLDGRLEFLTHTLPESSARAAASRVNQDANSAQLEKLRAEEARLEAHISRIQDLVRLDQERQKVREEIRRLEAENNPQQQY</sequence>
<evidence type="ECO:0000313" key="5">
    <source>
        <dbReference type="Proteomes" id="UP000698800"/>
    </source>
</evidence>
<keyword evidence="5" id="KW-1185">Reference proteome</keyword>
<dbReference type="EMBL" id="JAGHQL010000093">
    <property type="protein sequence ID" value="KAH0538875.1"/>
    <property type="molecule type" value="Genomic_DNA"/>
</dbReference>
<gene>
    <name evidence="4" type="ORF">FGG08_004531</name>
</gene>
<feature type="compositionally biased region" description="Basic and acidic residues" evidence="2">
    <location>
        <begin position="599"/>
        <end position="609"/>
    </location>
</feature>
<evidence type="ECO:0000313" key="4">
    <source>
        <dbReference type="EMBL" id="KAH0538875.1"/>
    </source>
</evidence>
<feature type="region of interest" description="Disordered" evidence="2">
    <location>
        <begin position="576"/>
        <end position="644"/>
    </location>
</feature>
<keyword evidence="3" id="KW-0472">Membrane</keyword>
<feature type="compositionally biased region" description="Low complexity" evidence="2">
    <location>
        <begin position="520"/>
        <end position="539"/>
    </location>
</feature>
<name>A0A9P8KWY3_9PEZI</name>
<evidence type="ECO:0000256" key="1">
    <source>
        <dbReference type="SAM" id="Coils"/>
    </source>
</evidence>
<feature type="transmembrane region" description="Helical" evidence="3">
    <location>
        <begin position="549"/>
        <end position="570"/>
    </location>
</feature>
<keyword evidence="3" id="KW-0812">Transmembrane</keyword>
<keyword evidence="3" id="KW-1133">Transmembrane helix</keyword>
<feature type="coiled-coil region" evidence="1">
    <location>
        <begin position="774"/>
        <end position="814"/>
    </location>
</feature>
<reference evidence="4" key="1">
    <citation type="submission" date="2021-03" db="EMBL/GenBank/DDBJ databases">
        <title>Comparative genomics and phylogenomic investigation of the class Geoglossomycetes provide insights into ecological specialization and systematics.</title>
        <authorList>
            <person name="Melie T."/>
            <person name="Pirro S."/>
            <person name="Miller A.N."/>
            <person name="Quandt A."/>
        </authorList>
    </citation>
    <scope>NUCLEOTIDE SEQUENCE</scope>
    <source>
        <strain evidence="4">GBOQ0MN5Z8</strain>
    </source>
</reference>
<dbReference type="AlphaFoldDB" id="A0A9P8KWY3"/>
<evidence type="ECO:0000256" key="3">
    <source>
        <dbReference type="SAM" id="Phobius"/>
    </source>
</evidence>
<feature type="region of interest" description="Disordered" evidence="2">
    <location>
        <begin position="688"/>
        <end position="739"/>
    </location>
</feature>
<dbReference type="Proteomes" id="UP000698800">
    <property type="component" value="Unassembled WGS sequence"/>
</dbReference>
<evidence type="ECO:0000256" key="2">
    <source>
        <dbReference type="SAM" id="MobiDB-lite"/>
    </source>
</evidence>
<keyword evidence="1" id="KW-0175">Coiled coil</keyword>
<feature type="transmembrane region" description="Helical" evidence="3">
    <location>
        <begin position="429"/>
        <end position="449"/>
    </location>
</feature>
<proteinExistence type="predicted"/>
<protein>
    <submittedName>
        <fullName evidence="4">Uncharacterized protein</fullName>
    </submittedName>
</protein>
<comment type="caution">
    <text evidence="4">The sequence shown here is derived from an EMBL/GenBank/DDBJ whole genome shotgun (WGS) entry which is preliminary data.</text>
</comment>
<feature type="region of interest" description="Disordered" evidence="2">
    <location>
        <begin position="516"/>
        <end position="539"/>
    </location>
</feature>